<protein>
    <submittedName>
        <fullName evidence="1">Uncharacterized protein</fullName>
    </submittedName>
</protein>
<reference evidence="1 2" key="1">
    <citation type="submission" date="2023-11" db="EMBL/GenBank/DDBJ databases">
        <title>Halocaridina rubra genome assembly.</title>
        <authorList>
            <person name="Smith C."/>
        </authorList>
    </citation>
    <scope>NUCLEOTIDE SEQUENCE [LARGE SCALE GENOMIC DNA]</scope>
    <source>
        <strain evidence="1">EP-1</strain>
        <tissue evidence="1">Whole</tissue>
    </source>
</reference>
<dbReference type="AlphaFoldDB" id="A0AAN8XD11"/>
<gene>
    <name evidence="1" type="ORF">SK128_004227</name>
</gene>
<organism evidence="1 2">
    <name type="scientific">Halocaridina rubra</name>
    <name type="common">Hawaiian red shrimp</name>
    <dbReference type="NCBI Taxonomy" id="373956"/>
    <lineage>
        <taxon>Eukaryota</taxon>
        <taxon>Metazoa</taxon>
        <taxon>Ecdysozoa</taxon>
        <taxon>Arthropoda</taxon>
        <taxon>Crustacea</taxon>
        <taxon>Multicrustacea</taxon>
        <taxon>Malacostraca</taxon>
        <taxon>Eumalacostraca</taxon>
        <taxon>Eucarida</taxon>
        <taxon>Decapoda</taxon>
        <taxon>Pleocyemata</taxon>
        <taxon>Caridea</taxon>
        <taxon>Atyoidea</taxon>
        <taxon>Atyidae</taxon>
        <taxon>Halocaridina</taxon>
    </lineage>
</organism>
<name>A0AAN8XD11_HALRR</name>
<evidence type="ECO:0000313" key="2">
    <source>
        <dbReference type="Proteomes" id="UP001381693"/>
    </source>
</evidence>
<evidence type="ECO:0000313" key="1">
    <source>
        <dbReference type="EMBL" id="KAK7077069.1"/>
    </source>
</evidence>
<feature type="non-terminal residue" evidence="1">
    <location>
        <position position="83"/>
    </location>
</feature>
<comment type="caution">
    <text evidence="1">The sequence shown here is derived from an EMBL/GenBank/DDBJ whole genome shotgun (WGS) entry which is preliminary data.</text>
</comment>
<accession>A0AAN8XD11</accession>
<dbReference type="Proteomes" id="UP001381693">
    <property type="component" value="Unassembled WGS sequence"/>
</dbReference>
<sequence length="83" mass="9440">EGGVPDTECYVQKISRDLPWMAAYTRNESTAYVLSPSQALLFGGDYKYSYMEETVERGVPCNQWDACILTLNNGSAYVKYHWS</sequence>
<dbReference type="EMBL" id="JAXCGZ010009477">
    <property type="protein sequence ID" value="KAK7077069.1"/>
    <property type="molecule type" value="Genomic_DNA"/>
</dbReference>
<feature type="non-terminal residue" evidence="1">
    <location>
        <position position="1"/>
    </location>
</feature>
<keyword evidence="2" id="KW-1185">Reference proteome</keyword>
<proteinExistence type="predicted"/>